<gene>
    <name evidence="2" type="ordered locus">Bint_1759</name>
</gene>
<organism evidence="2 3">
    <name type="scientific">Brachyspira intermedia (strain ATCC 51140 / PWS/A)</name>
    <name type="common">Serpulina intermedia</name>
    <dbReference type="NCBI Taxonomy" id="1045858"/>
    <lineage>
        <taxon>Bacteria</taxon>
        <taxon>Pseudomonadati</taxon>
        <taxon>Spirochaetota</taxon>
        <taxon>Spirochaetia</taxon>
        <taxon>Brachyspirales</taxon>
        <taxon>Brachyspiraceae</taxon>
        <taxon>Brachyspira</taxon>
    </lineage>
</organism>
<evidence type="ECO:0000313" key="3">
    <source>
        <dbReference type="Proteomes" id="UP000008522"/>
    </source>
</evidence>
<dbReference type="HOGENOM" id="CLU_112419_0_0_12"/>
<dbReference type="AlphaFoldDB" id="G0EJA0"/>
<feature type="domain" description="N-acetyltransferase" evidence="1">
    <location>
        <begin position="32"/>
        <end position="187"/>
    </location>
</feature>
<dbReference type="Gene3D" id="3.40.630.30">
    <property type="match status" value="1"/>
</dbReference>
<dbReference type="Proteomes" id="UP000008522">
    <property type="component" value="Chromosome"/>
</dbReference>
<dbReference type="PROSITE" id="PS51186">
    <property type="entry name" value="GNAT"/>
    <property type="match status" value="1"/>
</dbReference>
<dbReference type="GO" id="GO:0016747">
    <property type="term" value="F:acyltransferase activity, transferring groups other than amino-acyl groups"/>
    <property type="evidence" value="ECO:0007669"/>
    <property type="project" value="InterPro"/>
</dbReference>
<dbReference type="Pfam" id="PF00583">
    <property type="entry name" value="Acetyltransf_1"/>
    <property type="match status" value="1"/>
</dbReference>
<dbReference type="KEGG" id="bip:Bint_1759"/>
<dbReference type="CDD" id="cd04301">
    <property type="entry name" value="NAT_SF"/>
    <property type="match status" value="1"/>
</dbReference>
<accession>G0EJA0</accession>
<name>G0EJA0_BRAIP</name>
<protein>
    <recommendedName>
        <fullName evidence="1">N-acetyltransferase domain-containing protein</fullName>
    </recommendedName>
</protein>
<dbReference type="InterPro" id="IPR016181">
    <property type="entry name" value="Acyl_CoA_acyltransferase"/>
</dbReference>
<dbReference type="SUPFAM" id="SSF55729">
    <property type="entry name" value="Acyl-CoA N-acyltransferases (Nat)"/>
    <property type="match status" value="1"/>
</dbReference>
<dbReference type="EMBL" id="CP002874">
    <property type="protein sequence ID" value="AEM22375.1"/>
    <property type="molecule type" value="Genomic_DNA"/>
</dbReference>
<keyword evidence="3" id="KW-1185">Reference proteome</keyword>
<proteinExistence type="predicted"/>
<evidence type="ECO:0000259" key="1">
    <source>
        <dbReference type="PROSITE" id="PS51186"/>
    </source>
</evidence>
<dbReference type="eggNOG" id="COG0456">
    <property type="taxonomic scope" value="Bacteria"/>
</dbReference>
<evidence type="ECO:0000313" key="2">
    <source>
        <dbReference type="EMBL" id="AEM22375.1"/>
    </source>
</evidence>
<reference evidence="2 3" key="1">
    <citation type="journal article" date="2011" name="BMC Genomics">
        <title>Complete genome sequence of Brachyspira intermedia reveals unique genomic features in Brachyspira species and phage-mediated horizontal gene transfer.</title>
        <authorList>
            <person name="Hafstrom T."/>
            <person name="Jansson D.S."/>
            <person name="Segerman B."/>
        </authorList>
    </citation>
    <scope>NUCLEOTIDE SEQUENCE [LARGE SCALE GENOMIC DNA]</scope>
    <source>
        <strain evidence="3">ATCC 51140 / PWS/A</strain>
    </source>
</reference>
<sequence>MSIEMKKIEDSNLFMMCKSINKNALSDIPNGYHIRNCKRDELNLWFEFPFDNEEDKKNYRNFMEQYFKDVYGSNEKLFFEKCLFICDDNDTPIGTCFDWKAYNSITTIHWFKVKKEYEGRGIGRSLISHVLNSIDKKDFPIYLHTQAGSFRAIKLYSDLGFVLLTDEKIGYRENHLNIALPYLKDKMHSEDYNKLKFYKSPKEFLYAVSTSAINQF</sequence>
<dbReference type="InterPro" id="IPR000182">
    <property type="entry name" value="GNAT_dom"/>
</dbReference>
<dbReference type="PATRIC" id="fig|1045858.4.peg.1761"/>